<keyword evidence="1" id="KW-0812">Transmembrane</keyword>
<accession>A0A0D2KG47</accession>
<sequence>MSYQAYLNTGGVPKGKPGFQADVIFEPELSRIIPYLLLVSVIGIFTLTSLRKLMILDWKVCKGGIRGGGCWTQTA</sequence>
<reference evidence="2 3" key="1">
    <citation type="journal article" date="2013" name="BMC Genomics">
        <title>Reconstruction of the lipid metabolism for the microalga Monoraphidium neglectum from its genome sequence reveals characteristics suitable for biofuel production.</title>
        <authorList>
            <person name="Bogen C."/>
            <person name="Al-Dilaimi A."/>
            <person name="Albersmeier A."/>
            <person name="Wichmann J."/>
            <person name="Grundmann M."/>
            <person name="Rupp O."/>
            <person name="Lauersen K.J."/>
            <person name="Blifernez-Klassen O."/>
            <person name="Kalinowski J."/>
            <person name="Goesmann A."/>
            <person name="Mussgnug J.H."/>
            <person name="Kruse O."/>
        </authorList>
    </citation>
    <scope>NUCLEOTIDE SEQUENCE [LARGE SCALE GENOMIC DNA]</scope>
    <source>
        <strain evidence="2 3">SAG 48.87</strain>
    </source>
</reference>
<name>A0A0D2KG47_9CHLO</name>
<evidence type="ECO:0000256" key="1">
    <source>
        <dbReference type="SAM" id="Phobius"/>
    </source>
</evidence>
<dbReference type="AlphaFoldDB" id="A0A0D2KG47"/>
<dbReference type="KEGG" id="mng:MNEG_13121"/>
<evidence type="ECO:0000313" key="3">
    <source>
        <dbReference type="Proteomes" id="UP000054498"/>
    </source>
</evidence>
<dbReference type="GeneID" id="25730552"/>
<dbReference type="RefSeq" id="XP_013893863.1">
    <property type="nucleotide sequence ID" value="XM_014038409.1"/>
</dbReference>
<dbReference type="Proteomes" id="UP000054498">
    <property type="component" value="Unassembled WGS sequence"/>
</dbReference>
<feature type="transmembrane region" description="Helical" evidence="1">
    <location>
        <begin position="32"/>
        <end position="50"/>
    </location>
</feature>
<keyword evidence="1" id="KW-0472">Membrane</keyword>
<keyword evidence="1" id="KW-1133">Transmembrane helix</keyword>
<gene>
    <name evidence="2" type="ORF">MNEG_13121</name>
</gene>
<keyword evidence="3" id="KW-1185">Reference proteome</keyword>
<dbReference type="EMBL" id="KK103853">
    <property type="protein sequence ID" value="KIY94843.1"/>
    <property type="molecule type" value="Genomic_DNA"/>
</dbReference>
<proteinExistence type="predicted"/>
<organism evidence="2 3">
    <name type="scientific">Monoraphidium neglectum</name>
    <dbReference type="NCBI Taxonomy" id="145388"/>
    <lineage>
        <taxon>Eukaryota</taxon>
        <taxon>Viridiplantae</taxon>
        <taxon>Chlorophyta</taxon>
        <taxon>core chlorophytes</taxon>
        <taxon>Chlorophyceae</taxon>
        <taxon>CS clade</taxon>
        <taxon>Sphaeropleales</taxon>
        <taxon>Selenastraceae</taxon>
        <taxon>Monoraphidium</taxon>
    </lineage>
</organism>
<protein>
    <submittedName>
        <fullName evidence="2">Uncharacterized protein</fullName>
    </submittedName>
</protein>
<evidence type="ECO:0000313" key="2">
    <source>
        <dbReference type="EMBL" id="KIY94843.1"/>
    </source>
</evidence>